<evidence type="ECO:0000256" key="2">
    <source>
        <dbReference type="ARBA" id="ARBA00007526"/>
    </source>
</evidence>
<feature type="region of interest" description="Disordered" evidence="7">
    <location>
        <begin position="207"/>
        <end position="269"/>
    </location>
</feature>
<evidence type="ECO:0000256" key="4">
    <source>
        <dbReference type="ARBA" id="ARBA00023163"/>
    </source>
</evidence>
<dbReference type="STRING" id="1890364.A0A2P6NZ06"/>
<dbReference type="InterPro" id="IPR007018">
    <property type="entry name" value="Mediator_Med6"/>
</dbReference>
<evidence type="ECO:0000256" key="7">
    <source>
        <dbReference type="SAM" id="MobiDB-lite"/>
    </source>
</evidence>
<dbReference type="FunCoup" id="A0A2P6NZ06">
    <property type="interactions" value="597"/>
</dbReference>
<dbReference type="Pfam" id="PF04934">
    <property type="entry name" value="Med6"/>
    <property type="match status" value="1"/>
</dbReference>
<keyword evidence="3 6" id="KW-0805">Transcription regulation</keyword>
<keyword evidence="6" id="KW-0010">Activator</keyword>
<dbReference type="PANTHER" id="PTHR13104">
    <property type="entry name" value="MED-6-RELATED"/>
    <property type="match status" value="1"/>
</dbReference>
<organism evidence="8 9">
    <name type="scientific">Planoprotostelium fungivorum</name>
    <dbReference type="NCBI Taxonomy" id="1890364"/>
    <lineage>
        <taxon>Eukaryota</taxon>
        <taxon>Amoebozoa</taxon>
        <taxon>Evosea</taxon>
        <taxon>Variosea</taxon>
        <taxon>Cavosteliida</taxon>
        <taxon>Cavosteliaceae</taxon>
        <taxon>Planoprotostelium</taxon>
    </lineage>
</organism>
<dbReference type="InParanoid" id="A0A2P6NZ06"/>
<dbReference type="OrthoDB" id="344220at2759"/>
<evidence type="ECO:0000256" key="1">
    <source>
        <dbReference type="ARBA" id="ARBA00004123"/>
    </source>
</evidence>
<comment type="subunit">
    <text evidence="6">Component of the Mediator complex.</text>
</comment>
<protein>
    <recommendedName>
        <fullName evidence="6">Mediator of RNA polymerase II transcription subunit 6</fullName>
    </recommendedName>
    <alternativeName>
        <fullName evidence="6">Mediator complex subunit 6</fullName>
    </alternativeName>
</protein>
<comment type="function">
    <text evidence="6">Component of the Mediator complex, a coactivator involved in the regulated transcription of nearly all RNA polymerase II-dependent genes. Mediator functions as a bridge to convey information from gene-specific regulatory proteins to the basal RNA polymerase II transcription machinery. Mediator is recruited to promoters by direct interactions with regulatory proteins and serves as a scaffold for the assembly of a functional preinitiation complex with RNA polymerase II and the general transcription factors.</text>
</comment>
<evidence type="ECO:0000256" key="6">
    <source>
        <dbReference type="RuleBase" id="RU364143"/>
    </source>
</evidence>
<dbReference type="InterPro" id="IPR038566">
    <property type="entry name" value="Mediator_Med6_sf"/>
</dbReference>
<reference evidence="8 9" key="1">
    <citation type="journal article" date="2018" name="Genome Biol. Evol.">
        <title>Multiple Roots of Fruiting Body Formation in Amoebozoa.</title>
        <authorList>
            <person name="Hillmann F."/>
            <person name="Forbes G."/>
            <person name="Novohradska S."/>
            <person name="Ferling I."/>
            <person name="Riege K."/>
            <person name="Groth M."/>
            <person name="Westermann M."/>
            <person name="Marz M."/>
            <person name="Spaller T."/>
            <person name="Winckler T."/>
            <person name="Schaap P."/>
            <person name="Glockner G."/>
        </authorList>
    </citation>
    <scope>NUCLEOTIDE SEQUENCE [LARGE SCALE GENOMIC DNA]</scope>
    <source>
        <strain evidence="8 9">Jena</strain>
    </source>
</reference>
<dbReference type="GO" id="GO:0016592">
    <property type="term" value="C:mediator complex"/>
    <property type="evidence" value="ECO:0007669"/>
    <property type="project" value="InterPro"/>
</dbReference>
<keyword evidence="4 6" id="KW-0804">Transcription</keyword>
<evidence type="ECO:0000313" key="8">
    <source>
        <dbReference type="EMBL" id="PRP89169.1"/>
    </source>
</evidence>
<comment type="subcellular location">
    <subcellularLocation>
        <location evidence="1 6">Nucleus</location>
    </subcellularLocation>
</comment>
<evidence type="ECO:0000313" key="9">
    <source>
        <dbReference type="Proteomes" id="UP000241769"/>
    </source>
</evidence>
<name>A0A2P6NZ06_9EUKA</name>
<keyword evidence="5 6" id="KW-0539">Nucleus</keyword>
<dbReference type="Proteomes" id="UP000241769">
    <property type="component" value="Unassembled WGS sequence"/>
</dbReference>
<dbReference type="AlphaFoldDB" id="A0A2P6NZ06"/>
<dbReference type="EMBL" id="MDYQ01000005">
    <property type="protein sequence ID" value="PRP89169.1"/>
    <property type="molecule type" value="Genomic_DNA"/>
</dbReference>
<evidence type="ECO:0000256" key="5">
    <source>
        <dbReference type="ARBA" id="ARBA00023242"/>
    </source>
</evidence>
<proteinExistence type="inferred from homology"/>
<dbReference type="GO" id="GO:0006357">
    <property type="term" value="P:regulation of transcription by RNA polymerase II"/>
    <property type="evidence" value="ECO:0007669"/>
    <property type="project" value="InterPro"/>
</dbReference>
<dbReference type="GO" id="GO:0003712">
    <property type="term" value="F:transcription coregulator activity"/>
    <property type="evidence" value="ECO:0007669"/>
    <property type="project" value="InterPro"/>
</dbReference>
<gene>
    <name evidence="6" type="primary">MED6</name>
    <name evidence="8" type="ORF">PROFUN_01889</name>
</gene>
<keyword evidence="9" id="KW-1185">Reference proteome</keyword>
<dbReference type="Gene3D" id="3.10.450.580">
    <property type="entry name" value="Mediator complex, subunit Med6"/>
    <property type="match status" value="1"/>
</dbReference>
<accession>A0A2P6NZ06</accession>
<sequence length="269" mass="30535">MDGIGRAGLLSSDLQNQSEDQTSLSYRDNMWLQHNPLDVDTVLNYFRDSIFYDWQCNNEQLRMQQRVPLPQSAINEKLKQMKGIEYVATQASDGVFLIYKQDRRDQNMVIARASYYVIHGTIYQSPNIHAVLASRALKVAYHLQTALKKSCTFYRFDCSTGYTWNFSEKEEKTIPISQRTAAKQTVQREKTDEKAVDNILRNLYSQFSRPMPSLTAPEGVPPTPEQTANGTPSLPQPSPSVPFEPAPPPKNNKRKANGSAPDGKKMKKK</sequence>
<feature type="compositionally biased region" description="Pro residues" evidence="7">
    <location>
        <begin position="234"/>
        <end position="250"/>
    </location>
</feature>
<evidence type="ECO:0000256" key="3">
    <source>
        <dbReference type="ARBA" id="ARBA00023015"/>
    </source>
</evidence>
<comment type="similarity">
    <text evidence="2 6">Belongs to the Mediator complex subunit 6 family.</text>
</comment>
<comment type="caution">
    <text evidence="8">The sequence shown here is derived from an EMBL/GenBank/DDBJ whole genome shotgun (WGS) entry which is preliminary data.</text>
</comment>